<feature type="binding site" evidence="5">
    <location>
        <position position="49"/>
    </location>
    <ligand>
        <name>molybdate</name>
        <dbReference type="ChEBI" id="CHEBI:36264"/>
    </ligand>
</feature>
<sequence length="259" mass="28136">MYNGIINDGGYTMKKTLLFFSLLALSGCANHGSSQSKEKSVITVSAAASLKEALSDIEVTYEKAHPDIDIKFNYGASGSLSNQIKAGAPVDLFFSAAQNKVDDLVEAGTVKSDDQKTVLHNQLVAVSKNKLNGLSDLNNKAINKIAIGTPQAVPAGAYAKEALSKAQLWSPIKTKLVYTKDVRQALTYVQSENADVGIVYMTDAKNTELKQLPIDDELHQPITYPLALIKDSSINKAFYQYLQSDAAKKVYQSYGFITE</sequence>
<dbReference type="PANTHER" id="PTHR30632">
    <property type="entry name" value="MOLYBDATE-BINDING PERIPLASMIC PROTEIN"/>
    <property type="match status" value="1"/>
</dbReference>
<dbReference type="InterPro" id="IPR005950">
    <property type="entry name" value="ModA"/>
</dbReference>
<name>A0A4R6BJM8_9STAP</name>
<evidence type="ECO:0000256" key="5">
    <source>
        <dbReference type="PIRSR" id="PIRSR004846-1"/>
    </source>
</evidence>
<proteinExistence type="inferred from homology"/>
<evidence type="ECO:0000256" key="3">
    <source>
        <dbReference type="ARBA" id="ARBA00022723"/>
    </source>
</evidence>
<dbReference type="GO" id="GO:1901359">
    <property type="term" value="F:tungstate binding"/>
    <property type="evidence" value="ECO:0007669"/>
    <property type="project" value="UniProtKB-ARBA"/>
</dbReference>
<accession>A0A4R6BJM8</accession>
<dbReference type="NCBIfam" id="TIGR01256">
    <property type="entry name" value="modA"/>
    <property type="match status" value="1"/>
</dbReference>
<dbReference type="FunFam" id="3.40.190.10:FF:000035">
    <property type="entry name" value="Molybdate ABC transporter substrate-binding protein"/>
    <property type="match status" value="1"/>
</dbReference>
<dbReference type="SUPFAM" id="SSF53850">
    <property type="entry name" value="Periplasmic binding protein-like II"/>
    <property type="match status" value="1"/>
</dbReference>
<feature type="binding site" evidence="5">
    <location>
        <position position="77"/>
    </location>
    <ligand>
        <name>molybdate</name>
        <dbReference type="ChEBI" id="CHEBI:36264"/>
    </ligand>
</feature>
<dbReference type="EMBL" id="SCWE01000002">
    <property type="protein sequence ID" value="TDM01915.1"/>
    <property type="molecule type" value="Genomic_DNA"/>
</dbReference>
<dbReference type="PANTHER" id="PTHR30632:SF0">
    <property type="entry name" value="SULFATE-BINDING PROTEIN"/>
    <property type="match status" value="1"/>
</dbReference>
<organism evidence="6 7">
    <name type="scientific">Macrococcus hajekii</name>
    <dbReference type="NCBI Taxonomy" id="198482"/>
    <lineage>
        <taxon>Bacteria</taxon>
        <taxon>Bacillati</taxon>
        <taxon>Bacillota</taxon>
        <taxon>Bacilli</taxon>
        <taxon>Bacillales</taxon>
        <taxon>Staphylococcaceae</taxon>
        <taxon>Macrococcus</taxon>
    </lineage>
</organism>
<dbReference type="AlphaFoldDB" id="A0A4R6BJM8"/>
<keyword evidence="7" id="KW-1185">Reference proteome</keyword>
<gene>
    <name evidence="6" type="primary">modA</name>
    <name evidence="6" type="ORF">ERX37_06805</name>
</gene>
<keyword evidence="2 5" id="KW-0500">Molybdenum</keyword>
<keyword evidence="4" id="KW-0732">Signal</keyword>
<dbReference type="Gene3D" id="3.40.190.10">
    <property type="entry name" value="Periplasmic binding protein-like II"/>
    <property type="match status" value="2"/>
</dbReference>
<dbReference type="GO" id="GO:0030973">
    <property type="term" value="F:molybdate ion binding"/>
    <property type="evidence" value="ECO:0007669"/>
    <property type="project" value="TreeGrafter"/>
</dbReference>
<comment type="similarity">
    <text evidence="1">Belongs to the bacterial solute-binding protein ModA family.</text>
</comment>
<dbReference type="GO" id="GO:0015689">
    <property type="term" value="P:molybdate ion transport"/>
    <property type="evidence" value="ECO:0007669"/>
    <property type="project" value="InterPro"/>
</dbReference>
<evidence type="ECO:0000256" key="2">
    <source>
        <dbReference type="ARBA" id="ARBA00022505"/>
    </source>
</evidence>
<protein>
    <submittedName>
        <fullName evidence="6">Molybdate ABC transporter substrate-binding protein</fullName>
    </submittedName>
</protein>
<feature type="binding site" evidence="5">
    <location>
        <position position="200"/>
    </location>
    <ligand>
        <name>molybdate</name>
        <dbReference type="ChEBI" id="CHEBI:36264"/>
    </ligand>
</feature>
<evidence type="ECO:0000313" key="7">
    <source>
        <dbReference type="Proteomes" id="UP000295328"/>
    </source>
</evidence>
<keyword evidence="3 5" id="KW-0479">Metal-binding</keyword>
<dbReference type="OrthoDB" id="9785015at2"/>
<feature type="binding site" evidence="5">
    <location>
        <position position="182"/>
    </location>
    <ligand>
        <name>molybdate</name>
        <dbReference type="ChEBI" id="CHEBI:36264"/>
    </ligand>
</feature>
<evidence type="ECO:0000256" key="4">
    <source>
        <dbReference type="ARBA" id="ARBA00022729"/>
    </source>
</evidence>
<dbReference type="Pfam" id="PF13531">
    <property type="entry name" value="SBP_bac_11"/>
    <property type="match status" value="1"/>
</dbReference>
<evidence type="ECO:0000313" key="6">
    <source>
        <dbReference type="EMBL" id="TDM01915.1"/>
    </source>
</evidence>
<reference evidence="6 7" key="1">
    <citation type="submission" date="2019-01" db="EMBL/GenBank/DDBJ databases">
        <title>Draft genome sequences of the type strains of six Macrococcus species.</title>
        <authorList>
            <person name="Mazhar S."/>
            <person name="Altermann E."/>
            <person name="Hill C."/>
            <person name="Mcauliffe O."/>
        </authorList>
    </citation>
    <scope>NUCLEOTIDE SEQUENCE [LARGE SCALE GENOMIC DNA]</scope>
    <source>
        <strain evidence="6 7">CCM4809</strain>
    </source>
</reference>
<feature type="binding site" evidence="5">
    <location>
        <position position="155"/>
    </location>
    <ligand>
        <name>molybdate</name>
        <dbReference type="ChEBI" id="CHEBI:36264"/>
    </ligand>
</feature>
<comment type="caution">
    <text evidence="6">The sequence shown here is derived from an EMBL/GenBank/DDBJ whole genome shotgun (WGS) entry which is preliminary data.</text>
</comment>
<dbReference type="PIRSF" id="PIRSF004846">
    <property type="entry name" value="ModA"/>
    <property type="match status" value="1"/>
</dbReference>
<evidence type="ECO:0000256" key="1">
    <source>
        <dbReference type="ARBA" id="ARBA00009175"/>
    </source>
</evidence>
<dbReference type="InterPro" id="IPR050682">
    <property type="entry name" value="ModA/WtpA"/>
</dbReference>
<dbReference type="GO" id="GO:0046872">
    <property type="term" value="F:metal ion binding"/>
    <property type="evidence" value="ECO:0007669"/>
    <property type="project" value="UniProtKB-KW"/>
</dbReference>
<dbReference type="Proteomes" id="UP000295328">
    <property type="component" value="Unassembled WGS sequence"/>
</dbReference>